<dbReference type="Gene3D" id="3.10.28.10">
    <property type="entry name" value="Homing endonucleases"/>
    <property type="match status" value="1"/>
</dbReference>
<reference evidence="1" key="1">
    <citation type="submission" date="2020-03" db="EMBL/GenBank/DDBJ databases">
        <title>The deep terrestrial virosphere.</title>
        <authorList>
            <person name="Holmfeldt K."/>
            <person name="Nilsson E."/>
            <person name="Simone D."/>
            <person name="Lopez-Fernandez M."/>
            <person name="Wu X."/>
            <person name="de Brujin I."/>
            <person name="Lundin D."/>
            <person name="Andersson A."/>
            <person name="Bertilsson S."/>
            <person name="Dopson M."/>
        </authorList>
    </citation>
    <scope>NUCLEOTIDE SEQUENCE</scope>
    <source>
        <strain evidence="1">MM415B04029</strain>
    </source>
</reference>
<sequence>MNVSNDDKRLIAWCISLEGSIMLTKNRTGYTPIVEFINTNLELINKFYVLIGDTPSHIYRKRYNDGIRSDSYRCRCNHLTVVKDLLESIKDYLPSKREQADLLLEFINLRLNCKDSWGSRGLSYTTKERDIHIKIKELNKIGKGRR</sequence>
<name>A0A6M3LHR2_9ZZZZ</name>
<evidence type="ECO:0000313" key="1">
    <source>
        <dbReference type="EMBL" id="QJA94013.1"/>
    </source>
</evidence>
<protein>
    <recommendedName>
        <fullName evidence="2">Homing endonuclease</fullName>
    </recommendedName>
</protein>
<evidence type="ECO:0008006" key="2">
    <source>
        <dbReference type="Google" id="ProtNLM"/>
    </source>
</evidence>
<dbReference type="InterPro" id="IPR027434">
    <property type="entry name" value="Homing_endonucl"/>
</dbReference>
<dbReference type="AlphaFoldDB" id="A0A6M3LHR2"/>
<accession>A0A6M3LHR2</accession>
<gene>
    <name evidence="1" type="ORF">MM415B04029_0003</name>
</gene>
<proteinExistence type="predicted"/>
<dbReference type="EMBL" id="MT143196">
    <property type="protein sequence ID" value="QJA94013.1"/>
    <property type="molecule type" value="Genomic_DNA"/>
</dbReference>
<organism evidence="1">
    <name type="scientific">viral metagenome</name>
    <dbReference type="NCBI Taxonomy" id="1070528"/>
    <lineage>
        <taxon>unclassified sequences</taxon>
        <taxon>metagenomes</taxon>
        <taxon>organismal metagenomes</taxon>
    </lineage>
</organism>